<comment type="caution">
    <text evidence="2">The sequence shown here is derived from an EMBL/GenBank/DDBJ whole genome shotgun (WGS) entry which is preliminary data.</text>
</comment>
<dbReference type="Gene3D" id="3.20.20.140">
    <property type="entry name" value="Metal-dependent hydrolases"/>
    <property type="match status" value="1"/>
</dbReference>
<gene>
    <name evidence="2" type="ORF">DYH56_14380</name>
</gene>
<dbReference type="EMBL" id="QUAJ01000040">
    <property type="protein sequence ID" value="REI39541.1"/>
    <property type="molecule type" value="Genomic_DNA"/>
</dbReference>
<feature type="domain" description="Polymerase/histidinol phosphatase N-terminal" evidence="1">
    <location>
        <begin position="2"/>
        <end position="67"/>
    </location>
</feature>
<keyword evidence="3" id="KW-1185">Reference proteome</keyword>
<dbReference type="InterPro" id="IPR004013">
    <property type="entry name" value="PHP_dom"/>
</dbReference>
<reference evidence="2 3" key="1">
    <citation type="submission" date="2018-08" db="EMBL/GenBank/DDBJ databases">
        <title>Draft genome sequence of Psychrilyobacter sp. strain SD5 isolated from Black Sea water.</title>
        <authorList>
            <person name="Yadav S."/>
            <person name="Villanueva L."/>
            <person name="Damste J.S.S."/>
        </authorList>
    </citation>
    <scope>NUCLEOTIDE SEQUENCE [LARGE SCALE GENOMIC DNA]</scope>
    <source>
        <strain evidence="2 3">SD5</strain>
    </source>
</reference>
<protein>
    <submittedName>
        <fullName evidence="2">PHP domain-containing protein</fullName>
    </submittedName>
</protein>
<dbReference type="InterPro" id="IPR016195">
    <property type="entry name" value="Pol/histidinol_Pase-like"/>
</dbReference>
<dbReference type="Gene3D" id="1.10.150.650">
    <property type="match status" value="1"/>
</dbReference>
<dbReference type="SMART" id="SM00481">
    <property type="entry name" value="POLIIIAc"/>
    <property type="match status" value="1"/>
</dbReference>
<evidence type="ECO:0000313" key="2">
    <source>
        <dbReference type="EMBL" id="REI39541.1"/>
    </source>
</evidence>
<dbReference type="InterPro" id="IPR003141">
    <property type="entry name" value="Pol/His_phosphatase_N"/>
</dbReference>
<proteinExistence type="predicted"/>
<name>A0ABX9KDK8_9FUSO</name>
<dbReference type="Pfam" id="PF02811">
    <property type="entry name" value="PHP"/>
    <property type="match status" value="1"/>
</dbReference>
<dbReference type="InterPro" id="IPR052018">
    <property type="entry name" value="PHP_domain"/>
</dbReference>
<dbReference type="SUPFAM" id="SSF89550">
    <property type="entry name" value="PHP domain-like"/>
    <property type="match status" value="1"/>
</dbReference>
<dbReference type="RefSeq" id="WP_114643563.1">
    <property type="nucleotide sequence ID" value="NZ_JAACIO010000038.1"/>
</dbReference>
<sequence>MIDLHMHSTFSDGTLTPAQLVERARQNNIEVMAITDHDNVDGLKEGREEAEKAGITFVDGIEVSADFRNKDIHILGYFLNLKDEEFLGWLKNLQEKRHNRTLEMLKKLSRLGIEISLAEVEDEVLGNVIGRPHIARMIIKKGFAATMDEVFDRYLGDGKPAYIPKVGVDMVEVVKKLKTNGALVILAHPHLISHSDDTVVNIIDSLLKNGLDGLELYYPNIDTRKRKKFMKIAKKRGLILTGGSDFHGLNRAGIDLGTGDISVEVFQKMVGKKENIDRNKKVW</sequence>
<dbReference type="PANTHER" id="PTHR42924">
    <property type="entry name" value="EXONUCLEASE"/>
    <property type="match status" value="1"/>
</dbReference>
<dbReference type="CDD" id="cd07438">
    <property type="entry name" value="PHP_HisPPase_AMP"/>
    <property type="match status" value="1"/>
</dbReference>
<evidence type="ECO:0000313" key="3">
    <source>
        <dbReference type="Proteomes" id="UP000263486"/>
    </source>
</evidence>
<dbReference type="Proteomes" id="UP000263486">
    <property type="component" value="Unassembled WGS sequence"/>
</dbReference>
<evidence type="ECO:0000259" key="1">
    <source>
        <dbReference type="SMART" id="SM00481"/>
    </source>
</evidence>
<accession>A0ABX9KDK8</accession>
<dbReference type="PANTHER" id="PTHR42924:SF3">
    <property type="entry name" value="POLYMERASE_HISTIDINOL PHOSPHATASE N-TERMINAL DOMAIN-CONTAINING PROTEIN"/>
    <property type="match status" value="1"/>
</dbReference>
<organism evidence="2 3">
    <name type="scientific">Psychrilyobacter piezotolerans</name>
    <dbReference type="NCBI Taxonomy" id="2293438"/>
    <lineage>
        <taxon>Bacteria</taxon>
        <taxon>Fusobacteriati</taxon>
        <taxon>Fusobacteriota</taxon>
        <taxon>Fusobacteriia</taxon>
        <taxon>Fusobacteriales</taxon>
        <taxon>Fusobacteriaceae</taxon>
        <taxon>Psychrilyobacter</taxon>
    </lineage>
</organism>